<evidence type="ECO:0000256" key="2">
    <source>
        <dbReference type="ARBA" id="ARBA00023002"/>
    </source>
</evidence>
<dbReference type="InterPro" id="IPR002347">
    <property type="entry name" value="SDR_fam"/>
</dbReference>
<evidence type="ECO:0000313" key="3">
    <source>
        <dbReference type="EMBL" id="GAF83126.1"/>
    </source>
</evidence>
<protein>
    <submittedName>
        <fullName evidence="3">Uncharacterized protein</fullName>
    </submittedName>
</protein>
<dbReference type="PANTHER" id="PTHR42760:SF133">
    <property type="entry name" value="3-OXOACYL-[ACYL-CARRIER-PROTEIN] REDUCTASE"/>
    <property type="match status" value="1"/>
</dbReference>
<gene>
    <name evidence="3" type="ORF">S01H1_11916</name>
</gene>
<dbReference type="PANTHER" id="PTHR42760">
    <property type="entry name" value="SHORT-CHAIN DEHYDROGENASES/REDUCTASES FAMILY MEMBER"/>
    <property type="match status" value="1"/>
</dbReference>
<feature type="non-terminal residue" evidence="3">
    <location>
        <position position="152"/>
    </location>
</feature>
<comment type="caution">
    <text evidence="3">The sequence shown here is derived from an EMBL/GenBank/DDBJ whole genome shotgun (WGS) entry which is preliminary data.</text>
</comment>
<evidence type="ECO:0000256" key="1">
    <source>
        <dbReference type="ARBA" id="ARBA00006484"/>
    </source>
</evidence>
<dbReference type="SUPFAM" id="SSF51735">
    <property type="entry name" value="NAD(P)-binding Rossmann-fold domains"/>
    <property type="match status" value="1"/>
</dbReference>
<dbReference type="Pfam" id="PF00106">
    <property type="entry name" value="adh_short"/>
    <property type="match status" value="1"/>
</dbReference>
<dbReference type="InterPro" id="IPR036291">
    <property type="entry name" value="NAD(P)-bd_dom_sf"/>
</dbReference>
<dbReference type="AlphaFoldDB" id="X0T714"/>
<dbReference type="EMBL" id="BARS01006092">
    <property type="protein sequence ID" value="GAF83126.1"/>
    <property type="molecule type" value="Genomic_DNA"/>
</dbReference>
<dbReference type="PRINTS" id="PR00081">
    <property type="entry name" value="GDHRDH"/>
</dbReference>
<reference evidence="3" key="1">
    <citation type="journal article" date="2014" name="Front. Microbiol.">
        <title>High frequency of phylogenetically diverse reductive dehalogenase-homologous genes in deep subseafloor sedimentary metagenomes.</title>
        <authorList>
            <person name="Kawai M."/>
            <person name="Futagami T."/>
            <person name="Toyoda A."/>
            <person name="Takaki Y."/>
            <person name="Nishi S."/>
            <person name="Hori S."/>
            <person name="Arai W."/>
            <person name="Tsubouchi T."/>
            <person name="Morono Y."/>
            <person name="Uchiyama I."/>
            <person name="Ito T."/>
            <person name="Fujiyama A."/>
            <person name="Inagaki F."/>
            <person name="Takami H."/>
        </authorList>
    </citation>
    <scope>NUCLEOTIDE SEQUENCE</scope>
    <source>
        <strain evidence="3">Expedition CK06-06</strain>
    </source>
</reference>
<name>X0T714_9ZZZZ</name>
<comment type="similarity">
    <text evidence="1">Belongs to the short-chain dehydrogenases/reductases (SDR) family.</text>
</comment>
<sequence length="152" mass="16329">MGKLDNKVAIITGGGTGIGRTISLTFANEGAKVVVSSRNIANLAEVVKEIKLLRQQSLAIATDVGVKQQVENMVEQTMHEFGRIDILVNNAGILRATGIMDTSEEVWDEVIDINLKGVFLCTQAVAKYMIKQQDGRIINISSISGRGGGLDD</sequence>
<accession>X0T714</accession>
<organism evidence="3">
    <name type="scientific">marine sediment metagenome</name>
    <dbReference type="NCBI Taxonomy" id="412755"/>
    <lineage>
        <taxon>unclassified sequences</taxon>
        <taxon>metagenomes</taxon>
        <taxon>ecological metagenomes</taxon>
    </lineage>
</organism>
<dbReference type="PRINTS" id="PR00080">
    <property type="entry name" value="SDRFAMILY"/>
</dbReference>
<dbReference type="GO" id="GO:0016616">
    <property type="term" value="F:oxidoreductase activity, acting on the CH-OH group of donors, NAD or NADP as acceptor"/>
    <property type="evidence" value="ECO:0007669"/>
    <property type="project" value="TreeGrafter"/>
</dbReference>
<keyword evidence="2" id="KW-0560">Oxidoreductase</keyword>
<proteinExistence type="inferred from homology"/>
<dbReference type="Gene3D" id="3.40.50.720">
    <property type="entry name" value="NAD(P)-binding Rossmann-like Domain"/>
    <property type="match status" value="1"/>
</dbReference>